<dbReference type="OrthoDB" id="2576311at2759"/>
<sequence length="139" mass="15375">MTNSRGQSPCVVYAYLSSKCSTGDDWKVTRPGNSTYAPPSGDKVNMCQCNTVTYNLMEACGYCQAARIGDWKSWIANCPQSYISTAYPYTVPPETEVPSWAFKNPEETEGSWDPAVARQQAGKSRTMRGECRTVALFLC</sequence>
<reference evidence="1 2" key="1">
    <citation type="submission" date="2014-04" db="EMBL/GenBank/DDBJ databases">
        <authorList>
            <consortium name="DOE Joint Genome Institute"/>
            <person name="Kuo A."/>
            <person name="Girlanda M."/>
            <person name="Perotto S."/>
            <person name="Kohler A."/>
            <person name="Nagy L.G."/>
            <person name="Floudas D."/>
            <person name="Copeland A."/>
            <person name="Barry K.W."/>
            <person name="Cichocki N."/>
            <person name="Veneault-Fourrey C."/>
            <person name="LaButti K."/>
            <person name="Lindquist E.A."/>
            <person name="Lipzen A."/>
            <person name="Lundell T."/>
            <person name="Morin E."/>
            <person name="Murat C."/>
            <person name="Sun H."/>
            <person name="Tunlid A."/>
            <person name="Henrissat B."/>
            <person name="Grigoriev I.V."/>
            <person name="Hibbett D.S."/>
            <person name="Martin F."/>
            <person name="Nordberg H.P."/>
            <person name="Cantor M.N."/>
            <person name="Hua S.X."/>
        </authorList>
    </citation>
    <scope>NUCLEOTIDE SEQUENCE [LARGE SCALE GENOMIC DNA]</scope>
    <source>
        <strain evidence="1 2">MUT 4182</strain>
    </source>
</reference>
<gene>
    <name evidence="1" type="ORF">M407DRAFT_68879</name>
</gene>
<protein>
    <submittedName>
        <fullName evidence="1">Uncharacterized protein</fullName>
    </submittedName>
</protein>
<dbReference type="AlphaFoldDB" id="A0A0C3L9V0"/>
<dbReference type="Proteomes" id="UP000054248">
    <property type="component" value="Unassembled WGS sequence"/>
</dbReference>
<accession>A0A0C3L9V0</accession>
<evidence type="ECO:0000313" key="1">
    <source>
        <dbReference type="EMBL" id="KIO30688.1"/>
    </source>
</evidence>
<proteinExistence type="predicted"/>
<reference evidence="2" key="2">
    <citation type="submission" date="2015-01" db="EMBL/GenBank/DDBJ databases">
        <title>Evolutionary Origins and Diversification of the Mycorrhizal Mutualists.</title>
        <authorList>
            <consortium name="DOE Joint Genome Institute"/>
            <consortium name="Mycorrhizal Genomics Consortium"/>
            <person name="Kohler A."/>
            <person name="Kuo A."/>
            <person name="Nagy L.G."/>
            <person name="Floudas D."/>
            <person name="Copeland A."/>
            <person name="Barry K.W."/>
            <person name="Cichocki N."/>
            <person name="Veneault-Fourrey C."/>
            <person name="LaButti K."/>
            <person name="Lindquist E.A."/>
            <person name="Lipzen A."/>
            <person name="Lundell T."/>
            <person name="Morin E."/>
            <person name="Murat C."/>
            <person name="Riley R."/>
            <person name="Ohm R."/>
            <person name="Sun H."/>
            <person name="Tunlid A."/>
            <person name="Henrissat B."/>
            <person name="Grigoriev I.V."/>
            <person name="Hibbett D.S."/>
            <person name="Martin F."/>
        </authorList>
    </citation>
    <scope>NUCLEOTIDE SEQUENCE [LARGE SCALE GENOMIC DNA]</scope>
    <source>
        <strain evidence="2">MUT 4182</strain>
    </source>
</reference>
<dbReference type="EMBL" id="KN822969">
    <property type="protein sequence ID" value="KIO30688.1"/>
    <property type="molecule type" value="Genomic_DNA"/>
</dbReference>
<organism evidence="1 2">
    <name type="scientific">Tulasnella calospora MUT 4182</name>
    <dbReference type="NCBI Taxonomy" id="1051891"/>
    <lineage>
        <taxon>Eukaryota</taxon>
        <taxon>Fungi</taxon>
        <taxon>Dikarya</taxon>
        <taxon>Basidiomycota</taxon>
        <taxon>Agaricomycotina</taxon>
        <taxon>Agaricomycetes</taxon>
        <taxon>Cantharellales</taxon>
        <taxon>Tulasnellaceae</taxon>
        <taxon>Tulasnella</taxon>
    </lineage>
</organism>
<dbReference type="HOGENOM" id="CLU_115535_1_0_1"/>
<evidence type="ECO:0000313" key="2">
    <source>
        <dbReference type="Proteomes" id="UP000054248"/>
    </source>
</evidence>
<name>A0A0C3L9V0_9AGAM</name>
<keyword evidence="2" id="KW-1185">Reference proteome</keyword>
<dbReference type="STRING" id="1051891.A0A0C3L9V0"/>